<evidence type="ECO:0000256" key="18">
    <source>
        <dbReference type="ARBA" id="ARBA00044912"/>
    </source>
</evidence>
<accession>A0A2P8C8Z3</accession>
<evidence type="ECO:0000256" key="3">
    <source>
        <dbReference type="ARBA" id="ARBA00022448"/>
    </source>
</evidence>
<evidence type="ECO:0000256" key="23">
    <source>
        <dbReference type="ARBA" id="ARBA00045709"/>
    </source>
</evidence>
<comment type="function">
    <text evidence="23">Lysosomal dipeptide uniporter that selectively exports lysine, arginine or histidine-containing dipeptides with a net positive charge from the lysosome lumen into the cytosol. Could play a role in a specific type of protein O-glycosylation indirectly regulating macrophages migration and tissue invasion. Also essential for liver homeostasis.</text>
</comment>
<comment type="caution">
    <text evidence="27">The sequence shown here is derived from an EMBL/GenBank/DDBJ whole genome shotgun (WGS) entry which is preliminary data.</text>
</comment>
<evidence type="ECO:0000259" key="26">
    <source>
        <dbReference type="PROSITE" id="PS50850"/>
    </source>
</evidence>
<evidence type="ECO:0000313" key="27">
    <source>
        <dbReference type="EMBL" id="PSK81430.1"/>
    </source>
</evidence>
<dbReference type="InterPro" id="IPR052187">
    <property type="entry name" value="MFSD1"/>
</dbReference>
<proteinExistence type="inferred from homology"/>
<feature type="transmembrane region" description="Helical" evidence="25">
    <location>
        <begin position="315"/>
        <end position="334"/>
    </location>
</feature>
<dbReference type="InterPro" id="IPR011701">
    <property type="entry name" value="MFS"/>
</dbReference>
<evidence type="ECO:0000256" key="19">
    <source>
        <dbReference type="ARBA" id="ARBA00044919"/>
    </source>
</evidence>
<comment type="catalytic activity">
    <reaction evidence="17">
        <text>L-arginyl-glycine(out) = L-arginyl-glycine(in)</text>
        <dbReference type="Rhea" id="RHEA:79391"/>
        <dbReference type="ChEBI" id="CHEBI:229955"/>
    </reaction>
</comment>
<comment type="subunit">
    <text evidence="24">Homodimer. Interacts with lysosomal protein GLMP (via lumenal domain); the interaction starts while both proteins are still in the endoplasmic reticulum and is required for stabilization of MFSD1 in lysosomes but has no direct effect on its targeting to lysosomes or transporter activity.</text>
</comment>
<evidence type="ECO:0000256" key="20">
    <source>
        <dbReference type="ARBA" id="ARBA00044924"/>
    </source>
</evidence>
<dbReference type="RefSeq" id="WP_106543113.1">
    <property type="nucleotide sequence ID" value="NZ_BLAU01000001.1"/>
</dbReference>
<keyword evidence="4 25" id="KW-0812">Transmembrane</keyword>
<feature type="transmembrane region" description="Helical" evidence="25">
    <location>
        <begin position="340"/>
        <end position="365"/>
    </location>
</feature>
<evidence type="ECO:0000256" key="8">
    <source>
        <dbReference type="ARBA" id="ARBA00044876"/>
    </source>
</evidence>
<feature type="transmembrane region" description="Helical" evidence="25">
    <location>
        <begin position="15"/>
        <end position="35"/>
    </location>
</feature>
<gene>
    <name evidence="27" type="ORF">CLV93_10933</name>
</gene>
<reference evidence="27 28" key="1">
    <citation type="submission" date="2018-03" db="EMBL/GenBank/DDBJ databases">
        <title>Genomic Encyclopedia of Archaeal and Bacterial Type Strains, Phase II (KMG-II): from individual species to whole genera.</title>
        <authorList>
            <person name="Goeker M."/>
        </authorList>
    </citation>
    <scope>NUCLEOTIDE SEQUENCE [LARGE SCALE GENOMIC DNA]</scope>
    <source>
        <strain evidence="27 28">DSM 27267</strain>
    </source>
</reference>
<dbReference type="InterPro" id="IPR020846">
    <property type="entry name" value="MFS_dom"/>
</dbReference>
<dbReference type="EMBL" id="PYGC01000009">
    <property type="protein sequence ID" value="PSK81430.1"/>
    <property type="molecule type" value="Genomic_DNA"/>
</dbReference>
<comment type="catalytic activity">
    <reaction evidence="18">
        <text>L-histidyl-L-alpha-amino acid(out) = L-histidyl-L-alpha-amino acid(in)</text>
        <dbReference type="Rhea" id="RHEA:79379"/>
        <dbReference type="ChEBI" id="CHEBI:229964"/>
    </reaction>
</comment>
<dbReference type="PANTHER" id="PTHR23512:SF3">
    <property type="entry name" value="MAJOR FACILITATOR SUPERFAMILY DOMAIN-CONTAINING PROTEIN 1"/>
    <property type="match status" value="1"/>
</dbReference>
<dbReference type="Gene3D" id="1.20.1250.20">
    <property type="entry name" value="MFS general substrate transporter like domains"/>
    <property type="match status" value="2"/>
</dbReference>
<feature type="transmembrane region" description="Helical" evidence="25">
    <location>
        <begin position="249"/>
        <end position="272"/>
    </location>
</feature>
<dbReference type="Pfam" id="PF07690">
    <property type="entry name" value="MFS_1"/>
    <property type="match status" value="1"/>
</dbReference>
<comment type="catalytic activity">
    <reaction evidence="13">
        <text>L-alpha-aminoacyl-L-lysine(out) = L-alpha-aminoacyl-L-lysine(in)</text>
        <dbReference type="Rhea" id="RHEA:79383"/>
        <dbReference type="ChEBI" id="CHEBI:229966"/>
    </reaction>
</comment>
<keyword evidence="3" id="KW-0813">Transport</keyword>
<evidence type="ECO:0000256" key="5">
    <source>
        <dbReference type="ARBA" id="ARBA00022989"/>
    </source>
</evidence>
<keyword evidence="7" id="KW-0458">Lysosome</keyword>
<evidence type="ECO:0000256" key="14">
    <source>
        <dbReference type="ARBA" id="ARBA00044898"/>
    </source>
</evidence>
<evidence type="ECO:0000256" key="17">
    <source>
        <dbReference type="ARBA" id="ARBA00044903"/>
    </source>
</evidence>
<evidence type="ECO:0000256" key="11">
    <source>
        <dbReference type="ARBA" id="ARBA00044884"/>
    </source>
</evidence>
<comment type="similarity">
    <text evidence="2">Belongs to the major facilitator superfamily.</text>
</comment>
<feature type="transmembrane region" description="Helical" evidence="25">
    <location>
        <begin position="527"/>
        <end position="544"/>
    </location>
</feature>
<evidence type="ECO:0000256" key="6">
    <source>
        <dbReference type="ARBA" id="ARBA00023136"/>
    </source>
</evidence>
<evidence type="ECO:0000256" key="1">
    <source>
        <dbReference type="ARBA" id="ARBA00004155"/>
    </source>
</evidence>
<evidence type="ECO:0000256" key="15">
    <source>
        <dbReference type="ARBA" id="ARBA00044899"/>
    </source>
</evidence>
<evidence type="ECO:0000256" key="10">
    <source>
        <dbReference type="ARBA" id="ARBA00044881"/>
    </source>
</evidence>
<feature type="transmembrane region" description="Helical" evidence="25">
    <location>
        <begin position="197"/>
        <end position="217"/>
    </location>
</feature>
<comment type="catalytic activity">
    <reaction evidence="9">
        <text>L-histidyl-glycine(out) = L-histidyl-glycine(in)</text>
        <dbReference type="Rhea" id="RHEA:79395"/>
        <dbReference type="ChEBI" id="CHEBI:229957"/>
    </reaction>
</comment>
<evidence type="ECO:0000256" key="13">
    <source>
        <dbReference type="ARBA" id="ARBA00044893"/>
    </source>
</evidence>
<keyword evidence="6 25" id="KW-0472">Membrane</keyword>
<comment type="catalytic activity">
    <reaction evidence="14">
        <text>L-aspartyl-L-lysine(out) = L-aspartyl-L-lysine(in)</text>
        <dbReference type="Rhea" id="RHEA:79411"/>
        <dbReference type="ChEBI" id="CHEBI:229953"/>
    </reaction>
</comment>
<feature type="transmembrane region" description="Helical" evidence="25">
    <location>
        <begin position="128"/>
        <end position="150"/>
    </location>
</feature>
<name>A0A2P8C8Z3_9BACT</name>
<protein>
    <recommendedName>
        <fullName evidence="21">Lysosomal dipeptide transporter MFSD1</fullName>
    </recommendedName>
    <alternativeName>
        <fullName evidence="22">Major facilitator superfamily domain-containing protein 1</fullName>
    </alternativeName>
</protein>
<evidence type="ECO:0000256" key="22">
    <source>
        <dbReference type="ARBA" id="ARBA00045018"/>
    </source>
</evidence>
<dbReference type="GO" id="GO:0005765">
    <property type="term" value="C:lysosomal membrane"/>
    <property type="evidence" value="ECO:0007669"/>
    <property type="project" value="UniProtKB-SubCell"/>
</dbReference>
<dbReference type="PROSITE" id="PS50850">
    <property type="entry name" value="MFS"/>
    <property type="match status" value="1"/>
</dbReference>
<comment type="catalytic activity">
    <reaction evidence="11">
        <text>L-alpha-aminoacyl-L-histidine(out) = L-alpha-aminoacyl-L-histidine(in)</text>
        <dbReference type="Rhea" id="RHEA:79375"/>
        <dbReference type="ChEBI" id="CHEBI:229967"/>
    </reaction>
</comment>
<feature type="transmembrane region" description="Helical" evidence="25">
    <location>
        <begin position="171"/>
        <end position="191"/>
    </location>
</feature>
<evidence type="ECO:0000256" key="9">
    <source>
        <dbReference type="ARBA" id="ARBA00044878"/>
    </source>
</evidence>
<comment type="catalytic activity">
    <reaction evidence="16">
        <text>L-lysyl-L-lysine(out) = L-lysyl-L-lysine(in)</text>
        <dbReference type="Rhea" id="RHEA:79403"/>
        <dbReference type="ChEBI" id="CHEBI:229956"/>
    </reaction>
</comment>
<organism evidence="27 28">
    <name type="scientific">Prolixibacter denitrificans</name>
    <dbReference type="NCBI Taxonomy" id="1541063"/>
    <lineage>
        <taxon>Bacteria</taxon>
        <taxon>Pseudomonadati</taxon>
        <taxon>Bacteroidota</taxon>
        <taxon>Bacteroidia</taxon>
        <taxon>Marinilabiliales</taxon>
        <taxon>Prolixibacteraceae</taxon>
        <taxon>Prolixibacter</taxon>
    </lineage>
</organism>
<dbReference type="InterPro" id="IPR036259">
    <property type="entry name" value="MFS_trans_sf"/>
</dbReference>
<dbReference type="AlphaFoldDB" id="A0A2P8C8Z3"/>
<comment type="subcellular location">
    <subcellularLocation>
        <location evidence="1">Lysosome membrane</location>
        <topology evidence="1">Multi-pass membrane protein</topology>
    </subcellularLocation>
</comment>
<dbReference type="PANTHER" id="PTHR23512">
    <property type="entry name" value="MAJOR FACILITATOR SUPERFAMILY DOMAIN-CONTAINING PROTEIN 1"/>
    <property type="match status" value="1"/>
</dbReference>
<dbReference type="Proteomes" id="UP000240621">
    <property type="component" value="Unassembled WGS sequence"/>
</dbReference>
<feature type="transmembrane region" description="Helical" evidence="25">
    <location>
        <begin position="86"/>
        <end position="106"/>
    </location>
</feature>
<comment type="catalytic activity">
    <reaction evidence="20">
        <text>L-lysyl-glycine(out) = L-lysyl-glycine(in)</text>
        <dbReference type="Rhea" id="RHEA:79407"/>
        <dbReference type="ChEBI" id="CHEBI:191202"/>
    </reaction>
</comment>
<comment type="catalytic activity">
    <reaction evidence="8">
        <text>L-lysyl-L-alanine(out) = L-lysyl-L-alanine(in)</text>
        <dbReference type="Rhea" id="RHEA:79399"/>
        <dbReference type="ChEBI" id="CHEBI:229954"/>
    </reaction>
</comment>
<keyword evidence="5 25" id="KW-1133">Transmembrane helix</keyword>
<evidence type="ECO:0000256" key="2">
    <source>
        <dbReference type="ARBA" id="ARBA00008335"/>
    </source>
</evidence>
<dbReference type="GO" id="GO:0022857">
    <property type="term" value="F:transmembrane transporter activity"/>
    <property type="evidence" value="ECO:0007669"/>
    <property type="project" value="InterPro"/>
</dbReference>
<feature type="domain" description="Major facilitator superfamily (MFS) profile" evidence="26">
    <location>
        <begin position="19"/>
        <end position="549"/>
    </location>
</feature>
<dbReference type="OrthoDB" id="1090232at2"/>
<sequence length="562" mass="61741">MTEAIRKSLRESPKARWTAMVVVSLSMFGAYYFNYALSPVKPILESALGWTSSDFGVYTSAYAWFNVYFLMLIFSGIILDRLGIKITGLGATVLMVLGTGVNYWAITAPFPAGAHVTLPLVGDIKTEVLLSSIGFAIFGVGSEATGITVSKAIVKWFKGKEMALAMGLQMSIARLGTALALAISLPLALHFTYRAPVAFAFILMLLGVIAFITYIVLDTKLDKSEEHIEVEEEEPFRLRDIVMIISNKAFWYIAILCVLFYGAVFPFLFYATDFIINKYHVSPSLAGLIPSLLPFGTIFLTPFFGGIYDKKGKGATIMIIGAVMLIVVHGFLSIPTLDNWIFAAAMVVILGIAFSLVPSAMWPSVPKIIPEKQLGTAYAVIFFIQNIGLMLIPLLLGVVLNSTNPNVAPNKTIIRKAVEMSYTQALKKENITLDAKALNIAIEKTTSGVVDSIVESASYVPTPQSEINPEKVENSIVSSNLNMLGSPEMGVTQEKVLDKMGSTFKKATFEVVTKEKLNIRYDYQYDILMFTLLGILALLFAFLLKREDFKKGYGLEKPNIES</sequence>
<evidence type="ECO:0000256" key="16">
    <source>
        <dbReference type="ARBA" id="ARBA00044900"/>
    </source>
</evidence>
<comment type="catalytic activity">
    <reaction evidence="15">
        <text>L-arginyl-L-alpha-amino acid(out) = L-arginyl-L-alpha-amino acid(in)</text>
        <dbReference type="Rhea" id="RHEA:79371"/>
        <dbReference type="ChEBI" id="CHEBI:84315"/>
    </reaction>
</comment>
<feature type="transmembrane region" description="Helical" evidence="25">
    <location>
        <begin position="284"/>
        <end position="308"/>
    </location>
</feature>
<evidence type="ECO:0000256" key="21">
    <source>
        <dbReference type="ARBA" id="ARBA00044985"/>
    </source>
</evidence>
<evidence type="ECO:0000256" key="7">
    <source>
        <dbReference type="ARBA" id="ARBA00023228"/>
    </source>
</evidence>
<evidence type="ECO:0000256" key="25">
    <source>
        <dbReference type="SAM" id="Phobius"/>
    </source>
</evidence>
<comment type="catalytic activity">
    <reaction evidence="10">
        <text>L-alpha-aminoacyl-L-arginine(out) = L-alpha-aminoacyl-L-arginine(in)</text>
        <dbReference type="Rhea" id="RHEA:79367"/>
        <dbReference type="ChEBI" id="CHEBI:229968"/>
    </reaction>
</comment>
<feature type="transmembrane region" description="Helical" evidence="25">
    <location>
        <begin position="377"/>
        <end position="400"/>
    </location>
</feature>
<comment type="catalytic activity">
    <reaction evidence="19">
        <text>L-alanyl-L-lysine(out) = L-alanyl-L-lysine(in)</text>
        <dbReference type="Rhea" id="RHEA:79415"/>
        <dbReference type="ChEBI" id="CHEBI:192470"/>
    </reaction>
</comment>
<evidence type="ECO:0000256" key="4">
    <source>
        <dbReference type="ARBA" id="ARBA00022692"/>
    </source>
</evidence>
<feature type="transmembrane region" description="Helical" evidence="25">
    <location>
        <begin position="55"/>
        <end position="79"/>
    </location>
</feature>
<evidence type="ECO:0000313" key="28">
    <source>
        <dbReference type="Proteomes" id="UP000240621"/>
    </source>
</evidence>
<evidence type="ECO:0000256" key="12">
    <source>
        <dbReference type="ARBA" id="ARBA00044891"/>
    </source>
</evidence>
<evidence type="ECO:0000256" key="24">
    <source>
        <dbReference type="ARBA" id="ARBA00046376"/>
    </source>
</evidence>
<comment type="catalytic activity">
    <reaction evidence="12">
        <text>L-lysyl-L-alpha-amino acid(out) = L-lysyl-L-alpha-amino acid(in)</text>
        <dbReference type="Rhea" id="RHEA:79387"/>
        <dbReference type="ChEBI" id="CHEBI:229965"/>
    </reaction>
</comment>
<dbReference type="SUPFAM" id="SSF103473">
    <property type="entry name" value="MFS general substrate transporter"/>
    <property type="match status" value="1"/>
</dbReference>